<dbReference type="Proteomes" id="UP000230002">
    <property type="component" value="Unassembled WGS sequence"/>
</dbReference>
<dbReference type="AlphaFoldDB" id="A0A2G8S4X0"/>
<sequence length="175" mass="20515">MENRPPQKKLPREMVAQNGSNPPLYHYGIPFMDQYMLEYAKRHHLTLELSPATREFFDGSPVLDFSKLTPEQEQDEELMNQLLSAAGLLARCHMQERCGITLHVARPFSLEWDGMVSLWSNYDYRDRYSRLVGSRERFNTIVAKLKEAMYEGGQENDIEWWYEWSNDVGIFTSLA</sequence>
<accession>A0A2G8S4X0</accession>
<proteinExistence type="predicted"/>
<gene>
    <name evidence="1" type="ORF">GSI_08865</name>
</gene>
<comment type="caution">
    <text evidence="1">The sequence shown here is derived from an EMBL/GenBank/DDBJ whole genome shotgun (WGS) entry which is preliminary data.</text>
</comment>
<protein>
    <submittedName>
        <fullName evidence="1">Uncharacterized protein</fullName>
    </submittedName>
</protein>
<dbReference type="EMBL" id="AYKW01000023">
    <property type="protein sequence ID" value="PIL28820.1"/>
    <property type="molecule type" value="Genomic_DNA"/>
</dbReference>
<evidence type="ECO:0000313" key="2">
    <source>
        <dbReference type="Proteomes" id="UP000230002"/>
    </source>
</evidence>
<organism evidence="1 2">
    <name type="scientific">Ganoderma sinense ZZ0214-1</name>
    <dbReference type="NCBI Taxonomy" id="1077348"/>
    <lineage>
        <taxon>Eukaryota</taxon>
        <taxon>Fungi</taxon>
        <taxon>Dikarya</taxon>
        <taxon>Basidiomycota</taxon>
        <taxon>Agaricomycotina</taxon>
        <taxon>Agaricomycetes</taxon>
        <taxon>Polyporales</taxon>
        <taxon>Polyporaceae</taxon>
        <taxon>Ganoderma</taxon>
    </lineage>
</organism>
<name>A0A2G8S4X0_9APHY</name>
<evidence type="ECO:0000313" key="1">
    <source>
        <dbReference type="EMBL" id="PIL28820.1"/>
    </source>
</evidence>
<keyword evidence="2" id="KW-1185">Reference proteome</keyword>
<dbReference type="OrthoDB" id="2729416at2759"/>
<reference evidence="1 2" key="1">
    <citation type="journal article" date="2015" name="Sci. Rep.">
        <title>Chromosome-level genome map provides insights into diverse defense mechanisms in the medicinal fungus Ganoderma sinense.</title>
        <authorList>
            <person name="Zhu Y."/>
            <person name="Xu J."/>
            <person name="Sun C."/>
            <person name="Zhou S."/>
            <person name="Xu H."/>
            <person name="Nelson D.R."/>
            <person name="Qian J."/>
            <person name="Song J."/>
            <person name="Luo H."/>
            <person name="Xiang L."/>
            <person name="Li Y."/>
            <person name="Xu Z."/>
            <person name="Ji A."/>
            <person name="Wang L."/>
            <person name="Lu S."/>
            <person name="Hayward A."/>
            <person name="Sun W."/>
            <person name="Li X."/>
            <person name="Schwartz D.C."/>
            <person name="Wang Y."/>
            <person name="Chen S."/>
        </authorList>
    </citation>
    <scope>NUCLEOTIDE SEQUENCE [LARGE SCALE GENOMIC DNA]</scope>
    <source>
        <strain evidence="1 2">ZZ0214-1</strain>
    </source>
</reference>